<name>A0ABU2M4D9_9ACTN</name>
<gene>
    <name evidence="1" type="ORF">RM479_00400</name>
</gene>
<dbReference type="Proteomes" id="UP001183390">
    <property type="component" value="Unassembled WGS sequence"/>
</dbReference>
<dbReference type="RefSeq" id="WP_311509642.1">
    <property type="nucleotide sequence ID" value="NZ_JAVREP010000001.1"/>
</dbReference>
<protein>
    <recommendedName>
        <fullName evidence="3">DUF1440 domain-containing protein</fullName>
    </recommendedName>
</protein>
<evidence type="ECO:0000313" key="2">
    <source>
        <dbReference type="Proteomes" id="UP001183390"/>
    </source>
</evidence>
<sequence>MAMTGMRQATVGLGLLERTPPEAILREGAPPLLEAVPEHRRTAAIELAHWSYGAVAGTAFALVPRRLRRSRLAGPVYGVLSWGLFETVLAPALGLAHARRSRPGERWALLADHVFFGFVVGAGPEATVAGPSAQEDEGDERP</sequence>
<dbReference type="EMBL" id="JAVREP010000001">
    <property type="protein sequence ID" value="MDT0326871.1"/>
    <property type="molecule type" value="Genomic_DNA"/>
</dbReference>
<evidence type="ECO:0000313" key="1">
    <source>
        <dbReference type="EMBL" id="MDT0326871.1"/>
    </source>
</evidence>
<comment type="caution">
    <text evidence="1">The sequence shown here is derived from an EMBL/GenBank/DDBJ whole genome shotgun (WGS) entry which is preliminary data.</text>
</comment>
<evidence type="ECO:0008006" key="3">
    <source>
        <dbReference type="Google" id="ProtNLM"/>
    </source>
</evidence>
<proteinExistence type="predicted"/>
<keyword evidence="2" id="KW-1185">Reference proteome</keyword>
<reference evidence="2" key="1">
    <citation type="submission" date="2023-07" db="EMBL/GenBank/DDBJ databases">
        <title>30 novel species of actinomycetes from the DSMZ collection.</title>
        <authorList>
            <person name="Nouioui I."/>
        </authorList>
    </citation>
    <scope>NUCLEOTIDE SEQUENCE [LARGE SCALE GENOMIC DNA]</scope>
    <source>
        <strain evidence="2">DSM 44743</strain>
    </source>
</reference>
<accession>A0ABU2M4D9</accession>
<organism evidence="1 2">
    <name type="scientific">Nocardiopsis lambiniae</name>
    <dbReference type="NCBI Taxonomy" id="3075539"/>
    <lineage>
        <taxon>Bacteria</taxon>
        <taxon>Bacillati</taxon>
        <taxon>Actinomycetota</taxon>
        <taxon>Actinomycetes</taxon>
        <taxon>Streptosporangiales</taxon>
        <taxon>Nocardiopsidaceae</taxon>
        <taxon>Nocardiopsis</taxon>
    </lineage>
</organism>